<sequence length="78" mass="9024">MRTKDFIERLRTDKRIRMAALVLVAFAIFSYLYSRGISPVWAAVAIVCFRGFFRFLYMIACLLVAAAILFCILSYLVF</sequence>
<gene>
    <name evidence="2" type="ORF">DWY65_14740</name>
</gene>
<dbReference type="Proteomes" id="UP000283310">
    <property type="component" value="Unassembled WGS sequence"/>
</dbReference>
<dbReference type="EMBL" id="QRTW01000037">
    <property type="protein sequence ID" value="RGR09570.1"/>
    <property type="molecule type" value="Genomic_DNA"/>
</dbReference>
<keyword evidence="1" id="KW-1133">Transmembrane helix</keyword>
<organism evidence="2 3">
    <name type="scientific">Bacteroides stercoris</name>
    <dbReference type="NCBI Taxonomy" id="46506"/>
    <lineage>
        <taxon>Bacteria</taxon>
        <taxon>Pseudomonadati</taxon>
        <taxon>Bacteroidota</taxon>
        <taxon>Bacteroidia</taxon>
        <taxon>Bacteroidales</taxon>
        <taxon>Bacteroidaceae</taxon>
        <taxon>Bacteroides</taxon>
    </lineage>
</organism>
<evidence type="ECO:0000256" key="1">
    <source>
        <dbReference type="SAM" id="Phobius"/>
    </source>
</evidence>
<feature type="transmembrane region" description="Helical" evidence="1">
    <location>
        <begin position="52"/>
        <end position="77"/>
    </location>
</feature>
<dbReference type="RefSeq" id="WP_009135727.1">
    <property type="nucleotide sequence ID" value="NZ_QRTW01000037.1"/>
</dbReference>
<keyword evidence="1" id="KW-0472">Membrane</keyword>
<evidence type="ECO:0000313" key="3">
    <source>
        <dbReference type="Proteomes" id="UP000283310"/>
    </source>
</evidence>
<accession>A0A412DDQ9</accession>
<proteinExistence type="predicted"/>
<dbReference type="AlphaFoldDB" id="A0A412DDQ9"/>
<keyword evidence="1" id="KW-0812">Transmembrane</keyword>
<comment type="caution">
    <text evidence="2">The sequence shown here is derived from an EMBL/GenBank/DDBJ whole genome shotgun (WGS) entry which is preliminary data.</text>
</comment>
<protein>
    <submittedName>
        <fullName evidence="2">Uncharacterized protein</fullName>
    </submittedName>
</protein>
<name>A0A412DDQ9_BACSE</name>
<evidence type="ECO:0000313" key="2">
    <source>
        <dbReference type="EMBL" id="RGR09570.1"/>
    </source>
</evidence>
<dbReference type="GeneID" id="98070687"/>
<reference evidence="2 3" key="1">
    <citation type="submission" date="2018-08" db="EMBL/GenBank/DDBJ databases">
        <title>A genome reference for cultivated species of the human gut microbiota.</title>
        <authorList>
            <person name="Zou Y."/>
            <person name="Xue W."/>
            <person name="Luo G."/>
        </authorList>
    </citation>
    <scope>NUCLEOTIDE SEQUENCE [LARGE SCALE GENOMIC DNA]</scope>
    <source>
        <strain evidence="2 3">AF26-20BH</strain>
    </source>
</reference>